<dbReference type="CDD" id="cd03801">
    <property type="entry name" value="GT4_PimA-like"/>
    <property type="match status" value="1"/>
</dbReference>
<feature type="domain" description="Glycosyltransferase 2-like" evidence="3">
    <location>
        <begin position="449"/>
        <end position="573"/>
    </location>
</feature>
<evidence type="ECO:0000259" key="2">
    <source>
        <dbReference type="Pfam" id="PF00534"/>
    </source>
</evidence>
<dbReference type="PANTHER" id="PTHR22916:SF3">
    <property type="entry name" value="UDP-GLCNAC:BETAGAL BETA-1,3-N-ACETYLGLUCOSAMINYLTRANSFERASE-LIKE PROTEIN 1"/>
    <property type="match status" value="1"/>
</dbReference>
<dbReference type="Pfam" id="PF00535">
    <property type="entry name" value="Glycos_transf_2"/>
    <property type="match status" value="1"/>
</dbReference>
<dbReference type="Proteomes" id="UP000658514">
    <property type="component" value="Unassembled WGS sequence"/>
</dbReference>
<dbReference type="PANTHER" id="PTHR22916">
    <property type="entry name" value="GLYCOSYLTRANSFERASE"/>
    <property type="match status" value="1"/>
</dbReference>
<keyword evidence="5" id="KW-1185">Reference proteome</keyword>
<dbReference type="Pfam" id="PF13489">
    <property type="entry name" value="Methyltransf_23"/>
    <property type="match status" value="1"/>
</dbReference>
<dbReference type="InterPro" id="IPR029063">
    <property type="entry name" value="SAM-dependent_MTases_sf"/>
</dbReference>
<proteinExistence type="predicted"/>
<dbReference type="Gene3D" id="3.40.50.150">
    <property type="entry name" value="Vaccinia Virus protein VP39"/>
    <property type="match status" value="1"/>
</dbReference>
<feature type="domain" description="Glycosyl transferase family 1" evidence="2">
    <location>
        <begin position="895"/>
        <end position="1054"/>
    </location>
</feature>
<sequence length="1080" mass="125577">MKHQEFNENTKCPFCASEKISKYKQRSDKIWVLICSNCGLGFVEKYPKNLQSFYELDYYEKSIKSDGDENEIGYINYQEIQHSYFIWAIALIDLVKTGDSLFDLGCSNGIFLDLAKMYGFKKLSGVEYNSEYAEICHRKGYKVYNNSFINIDFNEEQKFNVVTAWAVLEHIPQLTDVFAQIKNILQPDGFLFFEIPCLTFNENADKHWFNSSLEHIYYFTEQSFKKITLHFFGQEYIGRIVNFDNFGSTIIGFVSSDESRMKMLFSIGNNLQQLTLDDLKKLNRKDLQNYLMLYIKYINDLHVLENIVNYIASSWILDCELSDLFILFLGQQYIKLSTDNAQYLNAKEYFVSQLENKNLEIEKLQAQLQKSQANLTAIESSKFWKLRQKWFQFRRLIGILNEDEPISLKKLLKLSKLSKFIQKGLRKLPNFQIRNIRQEKWYEDRPLVSVIIPCFNYGKYVEEAIDSVLSQTFRNFEIIVIDGGSTDDSTISILKSLNKPKTKIYYRESRHLVGDNRNFGIERATGKYICCLDADDKLQPTYLEKAVFLLETYAYDIVSTAVQCFEDSDCVWQIAPQPRLDNIVQANQFSTVAVFSKKMWTLANGYHDYGIGKEHISEDWDLWLRIMALGARATNIPETLMLYRIHSKSSLSNHPEIASYQEQIKVICSFNKKYLTPKNYARSWKTNTEECRVINGTINLINSYIKETKNHQKNILFALPFVITGGADTILLQIAQHLNENDFNISVMTTIKTDANLGDNTHRYEQITKEIYHLCNFLPSEARWKDFIYYFIESRKIDIIFLVGSTYFYKILPDLKRDFPSIKIVDQLFNEYGHINNNRKYAKFIDLNILASEAIKNVLLSKFGELEDKTRVIIHGVDTQNEFNPTKVDEKPILDSNIIPQDKFIVSYMGRFSEEKCPETFLQIVKMLKDYDDMYFIMIGNGPEYKNIKEKVVDWNLTDKIFIPGFVDDNKLYLKITNLLVIPSKIEGIPIILMEGLSLGIPVVASKVGDIPSVITDGYNGFVCDSSDIDGFVANIKQIFLDKELHNKMKANARYSALQNLDITRMKNEYKDAFLSILKK</sequence>
<dbReference type="SUPFAM" id="SSF53448">
    <property type="entry name" value="Nucleotide-diphospho-sugar transferases"/>
    <property type="match status" value="1"/>
</dbReference>
<dbReference type="Gene3D" id="3.40.50.2000">
    <property type="entry name" value="Glycogen Phosphorylase B"/>
    <property type="match status" value="2"/>
</dbReference>
<keyword evidence="1" id="KW-0175">Coiled coil</keyword>
<evidence type="ECO:0000313" key="5">
    <source>
        <dbReference type="Proteomes" id="UP000658514"/>
    </source>
</evidence>
<protein>
    <submittedName>
        <fullName evidence="4">Glycosyltransferase</fullName>
    </submittedName>
</protein>
<evidence type="ECO:0000313" key="4">
    <source>
        <dbReference type="EMBL" id="MBD2199018.1"/>
    </source>
</evidence>
<organism evidence="4 5">
    <name type="scientific">Calothrix parietina FACHB-288</name>
    <dbReference type="NCBI Taxonomy" id="2692896"/>
    <lineage>
        <taxon>Bacteria</taxon>
        <taxon>Bacillati</taxon>
        <taxon>Cyanobacteriota</taxon>
        <taxon>Cyanophyceae</taxon>
        <taxon>Nostocales</taxon>
        <taxon>Calotrichaceae</taxon>
        <taxon>Calothrix</taxon>
    </lineage>
</organism>
<dbReference type="RefSeq" id="WP_190547947.1">
    <property type="nucleotide sequence ID" value="NZ_CAWPNO010000086.1"/>
</dbReference>
<evidence type="ECO:0000259" key="3">
    <source>
        <dbReference type="Pfam" id="PF00535"/>
    </source>
</evidence>
<accession>A0ABR8AGG3</accession>
<dbReference type="EMBL" id="JACJQH010000051">
    <property type="protein sequence ID" value="MBD2199018.1"/>
    <property type="molecule type" value="Genomic_DNA"/>
</dbReference>
<reference evidence="4 5" key="1">
    <citation type="journal article" date="2020" name="ISME J.">
        <title>Comparative genomics reveals insights into cyanobacterial evolution and habitat adaptation.</title>
        <authorList>
            <person name="Chen M.Y."/>
            <person name="Teng W.K."/>
            <person name="Zhao L."/>
            <person name="Hu C.X."/>
            <person name="Zhou Y.K."/>
            <person name="Han B.P."/>
            <person name="Song L.R."/>
            <person name="Shu W.S."/>
        </authorList>
    </citation>
    <scope>NUCLEOTIDE SEQUENCE [LARGE SCALE GENOMIC DNA]</scope>
    <source>
        <strain evidence="4 5">FACHB-288</strain>
    </source>
</reference>
<comment type="caution">
    <text evidence="4">The sequence shown here is derived from an EMBL/GenBank/DDBJ whole genome shotgun (WGS) entry which is preliminary data.</text>
</comment>
<dbReference type="InterPro" id="IPR029044">
    <property type="entry name" value="Nucleotide-diphossugar_trans"/>
</dbReference>
<dbReference type="Pfam" id="PF00534">
    <property type="entry name" value="Glycos_transf_1"/>
    <property type="match status" value="1"/>
</dbReference>
<dbReference type="CDD" id="cd02440">
    <property type="entry name" value="AdoMet_MTases"/>
    <property type="match status" value="1"/>
</dbReference>
<feature type="coiled-coil region" evidence="1">
    <location>
        <begin position="351"/>
        <end position="381"/>
    </location>
</feature>
<evidence type="ECO:0000256" key="1">
    <source>
        <dbReference type="SAM" id="Coils"/>
    </source>
</evidence>
<name>A0ABR8AGG3_9CYAN</name>
<dbReference type="SUPFAM" id="SSF53756">
    <property type="entry name" value="UDP-Glycosyltransferase/glycogen phosphorylase"/>
    <property type="match status" value="1"/>
</dbReference>
<gene>
    <name evidence="4" type="ORF">H6G24_26645</name>
</gene>
<dbReference type="SUPFAM" id="SSF53335">
    <property type="entry name" value="S-adenosyl-L-methionine-dependent methyltransferases"/>
    <property type="match status" value="1"/>
</dbReference>
<dbReference type="Gene3D" id="3.90.550.10">
    <property type="entry name" value="Spore Coat Polysaccharide Biosynthesis Protein SpsA, Chain A"/>
    <property type="match status" value="1"/>
</dbReference>
<dbReference type="InterPro" id="IPR001296">
    <property type="entry name" value="Glyco_trans_1"/>
</dbReference>
<dbReference type="InterPro" id="IPR001173">
    <property type="entry name" value="Glyco_trans_2-like"/>
</dbReference>